<dbReference type="GO" id="GO:0000981">
    <property type="term" value="F:DNA-binding transcription factor activity, RNA polymerase II-specific"/>
    <property type="evidence" value="ECO:0007669"/>
    <property type="project" value="InterPro"/>
</dbReference>
<evidence type="ECO:0000256" key="3">
    <source>
        <dbReference type="ARBA" id="ARBA00023242"/>
    </source>
</evidence>
<dbReference type="GO" id="GO:0005634">
    <property type="term" value="C:nucleus"/>
    <property type="evidence" value="ECO:0007669"/>
    <property type="project" value="UniProtKB-SubCell"/>
</dbReference>
<dbReference type="AlphaFoldDB" id="A0A8E5HL10"/>
<dbReference type="PANTHER" id="PTHR31001:SF50">
    <property type="entry name" value="ZN(II)2CYS6 TRANSCRIPTION FACTOR (EUROFUNG)"/>
    <property type="match status" value="1"/>
</dbReference>
<feature type="region of interest" description="Disordered" evidence="4">
    <location>
        <begin position="131"/>
        <end position="150"/>
    </location>
</feature>
<dbReference type="GO" id="GO:0008270">
    <property type="term" value="F:zinc ion binding"/>
    <property type="evidence" value="ECO:0007669"/>
    <property type="project" value="InterPro"/>
</dbReference>
<name>A0A8E5HL10_USTVR</name>
<evidence type="ECO:0000259" key="5">
    <source>
        <dbReference type="PROSITE" id="PS50048"/>
    </source>
</evidence>
<dbReference type="InterPro" id="IPR007219">
    <property type="entry name" value="XnlR_reg_dom"/>
</dbReference>
<accession>A0A8E5HL10</accession>
<keyword evidence="2" id="KW-0479">Metal-binding</keyword>
<feature type="compositionally biased region" description="Polar residues" evidence="4">
    <location>
        <begin position="136"/>
        <end position="147"/>
    </location>
</feature>
<comment type="subcellular location">
    <subcellularLocation>
        <location evidence="1">Nucleus</location>
    </subcellularLocation>
</comment>
<feature type="compositionally biased region" description="Low complexity" evidence="4">
    <location>
        <begin position="748"/>
        <end position="761"/>
    </location>
</feature>
<dbReference type="PROSITE" id="PS50048">
    <property type="entry name" value="ZN2_CY6_FUNGAL_2"/>
    <property type="match status" value="1"/>
</dbReference>
<organism evidence="6 7">
    <name type="scientific">Ustilaginoidea virens</name>
    <name type="common">Rice false smut fungus</name>
    <name type="synonym">Villosiclava virens</name>
    <dbReference type="NCBI Taxonomy" id="1159556"/>
    <lineage>
        <taxon>Eukaryota</taxon>
        <taxon>Fungi</taxon>
        <taxon>Dikarya</taxon>
        <taxon>Ascomycota</taxon>
        <taxon>Pezizomycotina</taxon>
        <taxon>Sordariomycetes</taxon>
        <taxon>Hypocreomycetidae</taxon>
        <taxon>Hypocreales</taxon>
        <taxon>Clavicipitaceae</taxon>
        <taxon>Ustilaginoidea</taxon>
    </lineage>
</organism>
<dbReference type="CDD" id="cd00067">
    <property type="entry name" value="GAL4"/>
    <property type="match status" value="1"/>
</dbReference>
<feature type="region of interest" description="Disordered" evidence="4">
    <location>
        <begin position="1"/>
        <end position="49"/>
    </location>
</feature>
<dbReference type="Pfam" id="PF00172">
    <property type="entry name" value="Zn_clus"/>
    <property type="match status" value="1"/>
</dbReference>
<sequence length="918" mass="102401">MQRNTTGSSTAAPSQRQGGSATGYPAASPEAYTSPKLAPANPMTPVLNPRSCVTCRRRKVRCDKQKPCSNCRRAQITCIFPAPGRAPRQTRPKDPNAPPKTPGHREAELIQRLKKLEGIVEELSGQIVEPAAKLPTASSTGTGSPENQFGIDGMVQRHMRPSLDPFDPFAGQDASPKEAESSSTQTGAGGGRPKEKQPNFGRMVTDEGRGTCRYVSNGFWSQLNDELDAIRAETQRLTDEDDDATDYEETPSDSLATGLSVASDRHAFILSYRSVDVDLEKYHPLPSHGTFLWSVYQENVEPLVKLMHVPSVDLTLCNARRNCGKLTPGDEALVFTIYFAAITSLEPDDVQTSFGATKDDLISQYRFAVEQSLAKANFLDTTDLAVLQAFTLFLIVVRRHGESRFCWALTGLLIRIAQGMGLHRDGTHLKLPPFETEMRRRLWWQILLLDLRSGEELGTDMAVSERFYDTLMPSNINDADIGPESTEAPIPREGKSDMAASLIRTELSGLSRRVVASASAMSSLCPMSDQPSVAERERMLIEVYQRVEDKFLQHVLDETDPLYWVASIIARLIVAKACLMIYQPMLFPGSEVELSEEIRQRVFIAAIEITEYGHKINTDPRCKQYRWLYKTYTNWHAIAFTLIETCRRPWTALVERAWEAITGYDVDPLELAKKSDHAAVFLPLRRLFAKARKHREMEIVRLQANQDEARRLDFAERMNPAQARFGPVPGAENKMDQVREHWWSLMRTTGTSSKPPSTGRPCASKESSSLSRAGNEGKPFVPGLSSSIDLSTAAMEYMDGVMSQPNPNIAELWNFNRLVDNEVNGTGSAAPQAAVPNQLCGQDTAGHQGALAMQTEPPKHDDLTSYLWFNAFTGMSNKTDAWNDEPDMLGHDFNWQDWSQSIRGLEMESTQTGRRWKS</sequence>
<proteinExistence type="predicted"/>
<dbReference type="EMBL" id="CP072753">
    <property type="protein sequence ID" value="QUC17396.1"/>
    <property type="molecule type" value="Genomic_DNA"/>
</dbReference>
<dbReference type="Pfam" id="PF04082">
    <property type="entry name" value="Fungal_trans"/>
    <property type="match status" value="1"/>
</dbReference>
<dbReference type="SMART" id="SM00906">
    <property type="entry name" value="Fungal_trans"/>
    <property type="match status" value="1"/>
</dbReference>
<dbReference type="SUPFAM" id="SSF57701">
    <property type="entry name" value="Zn2/Cys6 DNA-binding domain"/>
    <property type="match status" value="1"/>
</dbReference>
<protein>
    <recommendedName>
        <fullName evidence="5">Zn(2)-C6 fungal-type domain-containing protein</fullName>
    </recommendedName>
</protein>
<evidence type="ECO:0000313" key="7">
    <source>
        <dbReference type="Proteomes" id="UP000027002"/>
    </source>
</evidence>
<feature type="region of interest" description="Disordered" evidence="4">
    <location>
        <begin position="82"/>
        <end position="104"/>
    </location>
</feature>
<dbReference type="GeneID" id="66062415"/>
<dbReference type="RefSeq" id="XP_042995069.1">
    <property type="nucleotide sequence ID" value="XM_043139135.1"/>
</dbReference>
<dbReference type="InterPro" id="IPR001138">
    <property type="entry name" value="Zn2Cys6_DnaBD"/>
</dbReference>
<evidence type="ECO:0000313" key="6">
    <source>
        <dbReference type="EMBL" id="QUC17396.1"/>
    </source>
</evidence>
<dbReference type="PANTHER" id="PTHR31001">
    <property type="entry name" value="UNCHARACTERIZED TRANSCRIPTIONAL REGULATORY PROTEIN"/>
    <property type="match status" value="1"/>
</dbReference>
<feature type="compositionally biased region" description="Polar residues" evidence="4">
    <location>
        <begin position="1"/>
        <end position="19"/>
    </location>
</feature>
<dbReference type="CDD" id="cd12148">
    <property type="entry name" value="fungal_TF_MHR"/>
    <property type="match status" value="1"/>
</dbReference>
<feature type="compositionally biased region" description="Acidic residues" evidence="4">
    <location>
        <begin position="239"/>
        <end position="251"/>
    </location>
</feature>
<evidence type="ECO:0000256" key="4">
    <source>
        <dbReference type="SAM" id="MobiDB-lite"/>
    </source>
</evidence>
<dbReference type="SMART" id="SM00066">
    <property type="entry name" value="GAL4"/>
    <property type="match status" value="1"/>
</dbReference>
<dbReference type="InterPro" id="IPR050613">
    <property type="entry name" value="Sec_Metabolite_Reg"/>
</dbReference>
<evidence type="ECO:0000256" key="1">
    <source>
        <dbReference type="ARBA" id="ARBA00004123"/>
    </source>
</evidence>
<gene>
    <name evidence="6" type="ORF">UV8b_01637</name>
</gene>
<keyword evidence="3" id="KW-0539">Nucleus</keyword>
<feature type="region of interest" description="Disordered" evidence="4">
    <location>
        <begin position="748"/>
        <end position="781"/>
    </location>
</feature>
<reference evidence="6" key="1">
    <citation type="submission" date="2020-03" db="EMBL/GenBank/DDBJ databases">
        <title>A mixture of massive structural variations and highly conserved coding sequences in Ustilaginoidea virens genome.</title>
        <authorList>
            <person name="Zhang K."/>
            <person name="Zhao Z."/>
            <person name="Zhang Z."/>
            <person name="Li Y."/>
            <person name="Hsiang T."/>
            <person name="Sun W."/>
        </authorList>
    </citation>
    <scope>NUCLEOTIDE SEQUENCE</scope>
    <source>
        <strain evidence="6">UV-8b</strain>
    </source>
</reference>
<dbReference type="GO" id="GO:0003677">
    <property type="term" value="F:DNA binding"/>
    <property type="evidence" value="ECO:0007669"/>
    <property type="project" value="InterPro"/>
</dbReference>
<dbReference type="Gene3D" id="4.10.240.10">
    <property type="entry name" value="Zn(2)-C6 fungal-type DNA-binding domain"/>
    <property type="match status" value="1"/>
</dbReference>
<keyword evidence="7" id="KW-1185">Reference proteome</keyword>
<dbReference type="Proteomes" id="UP000027002">
    <property type="component" value="Chromosome 1"/>
</dbReference>
<evidence type="ECO:0000256" key="2">
    <source>
        <dbReference type="ARBA" id="ARBA00022723"/>
    </source>
</evidence>
<dbReference type="OrthoDB" id="3989227at2759"/>
<feature type="region of interest" description="Disordered" evidence="4">
    <location>
        <begin position="158"/>
        <end position="207"/>
    </location>
</feature>
<feature type="domain" description="Zn(2)-C6 fungal-type" evidence="5">
    <location>
        <begin position="51"/>
        <end position="80"/>
    </location>
</feature>
<dbReference type="KEGG" id="uvi:66062415"/>
<feature type="region of interest" description="Disordered" evidence="4">
    <location>
        <begin position="235"/>
        <end position="256"/>
    </location>
</feature>
<dbReference type="GO" id="GO:0006351">
    <property type="term" value="P:DNA-templated transcription"/>
    <property type="evidence" value="ECO:0007669"/>
    <property type="project" value="InterPro"/>
</dbReference>
<dbReference type="InterPro" id="IPR036864">
    <property type="entry name" value="Zn2-C6_fun-type_DNA-bd_sf"/>
</dbReference>
<dbReference type="PROSITE" id="PS00463">
    <property type="entry name" value="ZN2_CY6_FUNGAL_1"/>
    <property type="match status" value="1"/>
</dbReference>